<dbReference type="Pfam" id="PF00015">
    <property type="entry name" value="MCPsignal"/>
    <property type="match status" value="1"/>
</dbReference>
<dbReference type="eggNOG" id="COG0840">
    <property type="taxonomic scope" value="Bacteria"/>
</dbReference>
<dbReference type="Proteomes" id="UP000002586">
    <property type="component" value="Chromosome"/>
</dbReference>
<feature type="transmembrane region" description="Helical" evidence="4">
    <location>
        <begin position="207"/>
        <end position="230"/>
    </location>
</feature>
<dbReference type="KEGG" id="mgm:Mmc1_0918"/>
<keyword evidence="4" id="KW-1133">Transmembrane helix</keyword>
<dbReference type="GO" id="GO:0016020">
    <property type="term" value="C:membrane"/>
    <property type="evidence" value="ECO:0007669"/>
    <property type="project" value="InterPro"/>
</dbReference>
<dbReference type="PROSITE" id="PS50111">
    <property type="entry name" value="CHEMOTAXIS_TRANSDUC_2"/>
    <property type="match status" value="1"/>
</dbReference>
<evidence type="ECO:0000256" key="2">
    <source>
        <dbReference type="PROSITE-ProRule" id="PRU00284"/>
    </source>
</evidence>
<feature type="transmembrane region" description="Helical" evidence="4">
    <location>
        <begin position="36"/>
        <end position="55"/>
    </location>
</feature>
<dbReference type="STRING" id="156889.Mmc1_0918"/>
<feature type="region of interest" description="Disordered" evidence="3">
    <location>
        <begin position="308"/>
        <end position="330"/>
    </location>
</feature>
<keyword evidence="1 2" id="KW-0807">Transducer</keyword>
<dbReference type="SUPFAM" id="SSF58104">
    <property type="entry name" value="Methyl-accepting chemotaxis protein (MCP) signaling domain"/>
    <property type="match status" value="2"/>
</dbReference>
<dbReference type="GO" id="GO:0007165">
    <property type="term" value="P:signal transduction"/>
    <property type="evidence" value="ECO:0007669"/>
    <property type="project" value="UniProtKB-KW"/>
</dbReference>
<dbReference type="InterPro" id="IPR004089">
    <property type="entry name" value="MCPsignal_dom"/>
</dbReference>
<dbReference type="HOGENOM" id="CLU_397828_0_0_5"/>
<keyword evidence="4" id="KW-0812">Transmembrane</keyword>
<evidence type="ECO:0000313" key="6">
    <source>
        <dbReference type="EMBL" id="ABK43437.1"/>
    </source>
</evidence>
<evidence type="ECO:0000256" key="4">
    <source>
        <dbReference type="SAM" id="Phobius"/>
    </source>
</evidence>
<keyword evidence="4" id="KW-0472">Membrane</keyword>
<gene>
    <name evidence="6" type="ordered locus">Mmc1_0918</name>
</gene>
<name>A0L644_MAGMM</name>
<evidence type="ECO:0000256" key="1">
    <source>
        <dbReference type="ARBA" id="ARBA00023224"/>
    </source>
</evidence>
<dbReference type="SMART" id="SM00283">
    <property type="entry name" value="MA"/>
    <property type="match status" value="1"/>
</dbReference>
<dbReference type="PANTHER" id="PTHR32089">
    <property type="entry name" value="METHYL-ACCEPTING CHEMOTAXIS PROTEIN MCPB"/>
    <property type="match status" value="1"/>
</dbReference>
<accession>A0L644</accession>
<dbReference type="EMBL" id="CP000471">
    <property type="protein sequence ID" value="ABK43437.1"/>
    <property type="molecule type" value="Genomic_DNA"/>
</dbReference>
<dbReference type="PANTHER" id="PTHR32089:SF112">
    <property type="entry name" value="LYSOZYME-LIKE PROTEIN-RELATED"/>
    <property type="match status" value="1"/>
</dbReference>
<reference evidence="6 7" key="2">
    <citation type="journal article" date="2012" name="Int. J. Syst. Evol. Microbiol.">
        <title>Magnetococcus marinus gen. nov., sp. nov., a marine, magnetotactic bacterium that represents a novel lineage (Magnetococcaceae fam. nov.; Magnetococcales ord. nov.) at the base of the Alphaproteobacteria.</title>
        <authorList>
            <person name="Bazylinski D.A."/>
            <person name="Williams T.J."/>
            <person name="Lefevre C.T."/>
            <person name="Berg R.J."/>
            <person name="Zhang C.L."/>
            <person name="Bowser S.S."/>
            <person name="Dean A.J."/>
            <person name="Beveridge T.J."/>
        </authorList>
    </citation>
    <scope>NUCLEOTIDE SEQUENCE [LARGE SCALE GENOMIC DNA]</scope>
    <source>
        <strain evidence="7">ATCC BAA-1437 / JCM 17883 / MC-1</strain>
    </source>
</reference>
<feature type="domain" description="Methyl-accepting transducer" evidence="5">
    <location>
        <begin position="332"/>
        <end position="596"/>
    </location>
</feature>
<sequence>MGLCQTYLKSEEPPYHRKEDITVSGHYKQFNLKSRFIIGFVVMSVVVILFGILQLSMTQNQVERTYDLKRYGEKATLLHKMLLNLESTQHTITRTLAGEAIAPLQQELASLAQGAAAQFKAFQNTPNVGKPIRLAKTVGEHYPNSFTAANTLIETIKIGDKEAIAAQAKVFHNLTAAASSSIYTTLTSIEVARTQAGALAASRARTAFWFTIVGMVTAMLFVGTLIFLIMNNVLTRLGGDPEDLAKRAWQFSEGDLTIFGKDGRQSSGIDQALNKMAANIGQVLGHVRESARVLGDVAQELADTAGHMHGHASSMSNSASSTSEEADKMSEEMDNIAMASEHASQKMDTIASFAQDTSGNMENISQAADEASHNLSTVVDSSDTASTTMQEIQGAADRSSEDIRRVKSSVQSMSLSLEEIRKQCEAASRESSQASSYAKENKQAMDNLTTSAREIGKVLALINDIAEQTNMLALNASIEAAGAGDAGKGFAVVANEVKDLAGKTTEATQMIAAQIDEIQDNTVAVERMISRVTEVISSLEKSNAGINRSVDEQGYTLQEITHAMEKASSETEAVTSRVYSASEGMQDVSRNITDISRGINHVTHNVAEASGHMAEMANNVRQAYATNAEIANQLTMAANISRAISGTMQEVKNSAGEVNTFSERINALSEQVYATTEELNYIIQLFKMHEDA</sequence>
<proteinExistence type="predicted"/>
<evidence type="ECO:0000313" key="7">
    <source>
        <dbReference type="Proteomes" id="UP000002586"/>
    </source>
</evidence>
<organism evidence="6 7">
    <name type="scientific">Magnetococcus marinus (strain ATCC BAA-1437 / JCM 17883 / MC-1)</name>
    <dbReference type="NCBI Taxonomy" id="156889"/>
    <lineage>
        <taxon>Bacteria</taxon>
        <taxon>Pseudomonadati</taxon>
        <taxon>Pseudomonadota</taxon>
        <taxon>Magnetococcia</taxon>
        <taxon>Magnetococcales</taxon>
        <taxon>Magnetococcaceae</taxon>
        <taxon>Magnetococcus</taxon>
    </lineage>
</organism>
<evidence type="ECO:0000256" key="3">
    <source>
        <dbReference type="SAM" id="MobiDB-lite"/>
    </source>
</evidence>
<evidence type="ECO:0000259" key="5">
    <source>
        <dbReference type="PROSITE" id="PS50111"/>
    </source>
</evidence>
<keyword evidence="7" id="KW-1185">Reference proteome</keyword>
<feature type="compositionally biased region" description="Low complexity" evidence="3">
    <location>
        <begin position="308"/>
        <end position="323"/>
    </location>
</feature>
<reference evidence="7" key="1">
    <citation type="journal article" date="2009" name="Appl. Environ. Microbiol.">
        <title>Complete genome sequence of the chemolithoautotrophic marine magnetotactic coccus strain MC-1.</title>
        <authorList>
            <person name="Schubbe S."/>
            <person name="Williams T.J."/>
            <person name="Xie G."/>
            <person name="Kiss H.E."/>
            <person name="Brettin T.S."/>
            <person name="Martinez D."/>
            <person name="Ross C.A."/>
            <person name="Schuler D."/>
            <person name="Cox B.L."/>
            <person name="Nealson K.H."/>
            <person name="Bazylinski D.A."/>
        </authorList>
    </citation>
    <scope>NUCLEOTIDE SEQUENCE [LARGE SCALE GENOMIC DNA]</scope>
    <source>
        <strain evidence="7">ATCC BAA-1437 / JCM 17883 / MC-1</strain>
    </source>
</reference>
<protein>
    <submittedName>
        <fullName evidence="6">Methyl-accepting chemotaxis sensory transducer</fullName>
    </submittedName>
</protein>
<dbReference type="Gene3D" id="1.10.287.950">
    <property type="entry name" value="Methyl-accepting chemotaxis protein"/>
    <property type="match status" value="3"/>
</dbReference>
<dbReference type="AlphaFoldDB" id="A0L644"/>